<dbReference type="AlphaFoldDB" id="A0A165BN12"/>
<reference evidence="6 7" key="1">
    <citation type="journal article" date="2016" name="Mol. Biol. Evol.">
        <title>Comparative Genomics of Early-Diverging Mushroom-Forming Fungi Provides Insights into the Origins of Lignocellulose Decay Capabilities.</title>
        <authorList>
            <person name="Nagy L.G."/>
            <person name="Riley R."/>
            <person name="Tritt A."/>
            <person name="Adam C."/>
            <person name="Daum C."/>
            <person name="Floudas D."/>
            <person name="Sun H."/>
            <person name="Yadav J.S."/>
            <person name="Pangilinan J."/>
            <person name="Larsson K.H."/>
            <person name="Matsuura K."/>
            <person name="Barry K."/>
            <person name="Labutti K."/>
            <person name="Kuo R."/>
            <person name="Ohm R.A."/>
            <person name="Bhattacharya S.S."/>
            <person name="Shirouzu T."/>
            <person name="Yoshinaga Y."/>
            <person name="Martin F.M."/>
            <person name="Grigoriev I.V."/>
            <person name="Hibbett D.S."/>
        </authorList>
    </citation>
    <scope>NUCLEOTIDE SEQUENCE [LARGE SCALE GENOMIC DNA]</scope>
    <source>
        <strain evidence="6 7">93-53</strain>
    </source>
</reference>
<dbReference type="GO" id="GO:0022857">
    <property type="term" value="F:transmembrane transporter activity"/>
    <property type="evidence" value="ECO:0007669"/>
    <property type="project" value="InterPro"/>
</dbReference>
<dbReference type="Pfam" id="PF07690">
    <property type="entry name" value="MFS_1"/>
    <property type="match status" value="1"/>
</dbReference>
<dbReference type="PROSITE" id="PS50850">
    <property type="entry name" value="MFS"/>
    <property type="match status" value="1"/>
</dbReference>
<dbReference type="InterPro" id="IPR036259">
    <property type="entry name" value="MFS_trans_sf"/>
</dbReference>
<feature type="transmembrane region" description="Helical" evidence="4">
    <location>
        <begin position="189"/>
        <end position="210"/>
    </location>
</feature>
<dbReference type="PANTHER" id="PTHR11360:SF234">
    <property type="entry name" value="MFS-TYPE TRANSPORTER DBAD-RELATED"/>
    <property type="match status" value="1"/>
</dbReference>
<evidence type="ECO:0000256" key="3">
    <source>
        <dbReference type="SAM" id="MobiDB-lite"/>
    </source>
</evidence>
<feature type="transmembrane region" description="Helical" evidence="4">
    <location>
        <begin position="311"/>
        <end position="330"/>
    </location>
</feature>
<evidence type="ECO:0000256" key="2">
    <source>
        <dbReference type="ARBA" id="ARBA00006727"/>
    </source>
</evidence>
<feature type="transmembrane region" description="Helical" evidence="4">
    <location>
        <begin position="96"/>
        <end position="117"/>
    </location>
</feature>
<feature type="compositionally biased region" description="Polar residues" evidence="3">
    <location>
        <begin position="245"/>
        <end position="254"/>
    </location>
</feature>
<feature type="transmembrane region" description="Helical" evidence="4">
    <location>
        <begin position="37"/>
        <end position="57"/>
    </location>
</feature>
<dbReference type="Proteomes" id="UP000076871">
    <property type="component" value="Unassembled WGS sequence"/>
</dbReference>
<dbReference type="Gene3D" id="1.20.1250.20">
    <property type="entry name" value="MFS general substrate transporter like domains"/>
    <property type="match status" value="2"/>
</dbReference>
<dbReference type="RefSeq" id="XP_040759078.1">
    <property type="nucleotide sequence ID" value="XM_040910024.1"/>
</dbReference>
<evidence type="ECO:0000256" key="1">
    <source>
        <dbReference type="ARBA" id="ARBA00004141"/>
    </source>
</evidence>
<feature type="region of interest" description="Disordered" evidence="3">
    <location>
        <begin position="222"/>
        <end position="266"/>
    </location>
</feature>
<feature type="transmembrane region" description="Helical" evidence="4">
    <location>
        <begin position="429"/>
        <end position="454"/>
    </location>
</feature>
<organism evidence="6 7">
    <name type="scientific">Laetiporus sulphureus 93-53</name>
    <dbReference type="NCBI Taxonomy" id="1314785"/>
    <lineage>
        <taxon>Eukaryota</taxon>
        <taxon>Fungi</taxon>
        <taxon>Dikarya</taxon>
        <taxon>Basidiomycota</taxon>
        <taxon>Agaricomycotina</taxon>
        <taxon>Agaricomycetes</taxon>
        <taxon>Polyporales</taxon>
        <taxon>Laetiporus</taxon>
    </lineage>
</organism>
<feature type="transmembrane region" description="Helical" evidence="4">
    <location>
        <begin position="364"/>
        <end position="385"/>
    </location>
</feature>
<name>A0A165BN12_9APHY</name>
<dbReference type="InterPro" id="IPR050327">
    <property type="entry name" value="Proton-linked_MCT"/>
</dbReference>
<dbReference type="OrthoDB" id="6499973at2759"/>
<keyword evidence="4" id="KW-1133">Transmembrane helix</keyword>
<dbReference type="SUPFAM" id="SSF103473">
    <property type="entry name" value="MFS general substrate transporter"/>
    <property type="match status" value="1"/>
</dbReference>
<evidence type="ECO:0000313" key="6">
    <source>
        <dbReference type="EMBL" id="KZT01338.1"/>
    </source>
</evidence>
<feature type="transmembrane region" description="Helical" evidence="4">
    <location>
        <begin position="406"/>
        <end position="423"/>
    </location>
</feature>
<evidence type="ECO:0000256" key="4">
    <source>
        <dbReference type="SAM" id="Phobius"/>
    </source>
</evidence>
<evidence type="ECO:0000259" key="5">
    <source>
        <dbReference type="PROSITE" id="PS50850"/>
    </source>
</evidence>
<gene>
    <name evidence="6" type="ORF">LAESUDRAFT_731331</name>
</gene>
<dbReference type="InParanoid" id="A0A165BN12"/>
<comment type="similarity">
    <text evidence="2">Belongs to the major facilitator superfamily. Monocarboxylate porter (TC 2.A.1.13) family.</text>
</comment>
<dbReference type="GeneID" id="63827053"/>
<keyword evidence="7" id="KW-1185">Reference proteome</keyword>
<protein>
    <submittedName>
        <fullName evidence="6">MFS general substrate transporter</fullName>
    </submittedName>
</protein>
<accession>A0A165BN12</accession>
<dbReference type="InterPro" id="IPR011701">
    <property type="entry name" value="MFS"/>
</dbReference>
<sequence length="462" mass="50401">MKHTSEDEVVIQNPAPSTDDLYVCGPWRAWSTVFGAWLLQFSVVGYMSAFGVMQSYYSKDILANESASSISWIGSIQLFLDLCLAAGAGHLLDRGYFRHCVVSGSLIFVFCLFMLSLAQRDHYYQFLLAQGFGMGTGVGLIYLPTCAIVSQHFKQRKAFAMGLVGSGGSLGAVVFSISLNYLLNGSLTFGWAIRVTAFIVTGLLLLGNLLMFKPTTLAKHDVQNAESEQPRGDSADITDEKKESPANTPPTLQKESSKDEGSSSATPARVPFWDTKYILFLIDGFLYGLGMWFPSYYVQLYAEQHGISEKLSFYALAIMNFANMVGRILPNWLGDRFGVLDIYIPCVLASGGIVFATFGCSTPYGLVLFTIFYGFFFGTGVSLYLPVVSSISKDGVDIGKRMGISLFPVGIASLIGNPINGAILGQDYIWWKGVTFAGVTMLAGGAILVLIRLIKLREKASR</sequence>
<feature type="compositionally biased region" description="Basic and acidic residues" evidence="3">
    <location>
        <begin position="222"/>
        <end position="244"/>
    </location>
</feature>
<dbReference type="EMBL" id="KV427666">
    <property type="protein sequence ID" value="KZT01338.1"/>
    <property type="molecule type" value="Genomic_DNA"/>
</dbReference>
<dbReference type="PANTHER" id="PTHR11360">
    <property type="entry name" value="MONOCARBOXYLATE TRANSPORTER"/>
    <property type="match status" value="1"/>
</dbReference>
<comment type="subcellular location">
    <subcellularLocation>
        <location evidence="1">Membrane</location>
        <topology evidence="1">Multi-pass membrane protein</topology>
    </subcellularLocation>
</comment>
<dbReference type="GO" id="GO:0016020">
    <property type="term" value="C:membrane"/>
    <property type="evidence" value="ECO:0007669"/>
    <property type="project" value="UniProtKB-SubCell"/>
</dbReference>
<feature type="transmembrane region" description="Helical" evidence="4">
    <location>
        <begin position="69"/>
        <end position="89"/>
    </location>
</feature>
<feature type="transmembrane region" description="Helical" evidence="4">
    <location>
        <begin position="277"/>
        <end position="299"/>
    </location>
</feature>
<feature type="domain" description="Major facilitator superfamily (MFS) profile" evidence="5">
    <location>
        <begin position="276"/>
        <end position="462"/>
    </location>
</feature>
<feature type="transmembrane region" description="Helical" evidence="4">
    <location>
        <begin position="337"/>
        <end position="358"/>
    </location>
</feature>
<keyword evidence="4" id="KW-0472">Membrane</keyword>
<dbReference type="InterPro" id="IPR020846">
    <property type="entry name" value="MFS_dom"/>
</dbReference>
<keyword evidence="4" id="KW-0812">Transmembrane</keyword>
<proteinExistence type="inferred from homology"/>
<feature type="transmembrane region" description="Helical" evidence="4">
    <location>
        <begin position="158"/>
        <end position="183"/>
    </location>
</feature>
<feature type="transmembrane region" description="Helical" evidence="4">
    <location>
        <begin position="123"/>
        <end position="146"/>
    </location>
</feature>
<evidence type="ECO:0000313" key="7">
    <source>
        <dbReference type="Proteomes" id="UP000076871"/>
    </source>
</evidence>